<dbReference type="Gramene" id="KCW48438">
    <property type="protein sequence ID" value="KCW48438"/>
    <property type="gene ID" value="EUGRSUZ_K02141"/>
</dbReference>
<proteinExistence type="predicted"/>
<dbReference type="EMBL" id="KK198763">
    <property type="protein sequence ID" value="KCW48438.1"/>
    <property type="molecule type" value="Genomic_DNA"/>
</dbReference>
<protein>
    <submittedName>
        <fullName evidence="1">Uncharacterized protein</fullName>
    </submittedName>
</protein>
<reference evidence="1" key="1">
    <citation type="submission" date="2013-07" db="EMBL/GenBank/DDBJ databases">
        <title>The genome of Eucalyptus grandis.</title>
        <authorList>
            <person name="Schmutz J."/>
            <person name="Hayes R."/>
            <person name="Myburg A."/>
            <person name="Tuskan G."/>
            <person name="Grattapaglia D."/>
            <person name="Rokhsar D.S."/>
        </authorList>
    </citation>
    <scope>NUCLEOTIDE SEQUENCE</scope>
    <source>
        <tissue evidence="1">Leaf extractions</tissue>
    </source>
</reference>
<dbReference type="InParanoid" id="A0A059A3S8"/>
<organism evidence="1">
    <name type="scientific">Eucalyptus grandis</name>
    <name type="common">Flooded gum</name>
    <dbReference type="NCBI Taxonomy" id="71139"/>
    <lineage>
        <taxon>Eukaryota</taxon>
        <taxon>Viridiplantae</taxon>
        <taxon>Streptophyta</taxon>
        <taxon>Embryophyta</taxon>
        <taxon>Tracheophyta</taxon>
        <taxon>Spermatophyta</taxon>
        <taxon>Magnoliopsida</taxon>
        <taxon>eudicotyledons</taxon>
        <taxon>Gunneridae</taxon>
        <taxon>Pentapetalae</taxon>
        <taxon>rosids</taxon>
        <taxon>malvids</taxon>
        <taxon>Myrtales</taxon>
        <taxon>Myrtaceae</taxon>
        <taxon>Myrtoideae</taxon>
        <taxon>Eucalypteae</taxon>
        <taxon>Eucalyptus</taxon>
    </lineage>
</organism>
<gene>
    <name evidence="1" type="ORF">EUGRSUZ_K02141</name>
</gene>
<sequence length="80" mass="9245">MKFRSGLMEAALRLHKYIAMKQSLTTAISFQIYCFVTLFPSKRDLVLRAKGSRLPTERILSFSQVPFCADEIHFTDHTFS</sequence>
<accession>A0A059A3S8</accession>
<evidence type="ECO:0000313" key="1">
    <source>
        <dbReference type="EMBL" id="KCW48438.1"/>
    </source>
</evidence>
<dbReference type="AlphaFoldDB" id="A0A059A3S8"/>
<name>A0A059A3S8_EUCGR</name>